<dbReference type="InterPro" id="IPR050584">
    <property type="entry name" value="Cholesterol_7-desaturase"/>
</dbReference>
<dbReference type="InterPro" id="IPR017941">
    <property type="entry name" value="Rieske_2Fe-2S"/>
</dbReference>
<dbReference type="PROSITE" id="PS00570">
    <property type="entry name" value="RING_HYDROXYL_ALPHA"/>
    <property type="match status" value="1"/>
</dbReference>
<keyword evidence="2" id="KW-0479">Metal-binding</keyword>
<sequence length="376" mass="41081">MLSAEQNNTLTHVGPGTPTGQLLRSYWHPIAAGPAVAPGTVQAVRLLGENLALFRTEDGELGLVPARCPHRGASLALGFVEGQVLRCAYHGWAFDRSGMCVETPNEPAGSRLTELASTRSLPVLERGGLVFGHLGGTADPAPGITALGPLADPDAITVRIDVLPCNWLQIAENGMDPTHLEWLHGHFRNAQSRLRGAPEPFAVRPHDELAFEETPLGLVKRRRLVGESRDEAGEDWEIGQQLIFPGILYHCSPSYRGMQFRTPIDDEHTLHIWWEGRDADEPSVTVAPSTTRRPDGSWDLDSIDGQDAVVWASQGSILDRTRERLGVADRGITMFRHMLFAEIARAADGLPPRNSDLVDVVDLPRRTATTAVLLPR</sequence>
<dbReference type="SUPFAM" id="SSF50022">
    <property type="entry name" value="ISP domain"/>
    <property type="match status" value="1"/>
</dbReference>
<proteinExistence type="predicted"/>
<gene>
    <name evidence="7" type="ORF">RM423_13725</name>
</gene>
<dbReference type="PANTHER" id="PTHR21266">
    <property type="entry name" value="IRON-SULFUR DOMAIN CONTAINING PROTEIN"/>
    <property type="match status" value="1"/>
</dbReference>
<evidence type="ECO:0000313" key="8">
    <source>
        <dbReference type="Proteomes" id="UP001183176"/>
    </source>
</evidence>
<evidence type="ECO:0000256" key="1">
    <source>
        <dbReference type="ARBA" id="ARBA00022714"/>
    </source>
</evidence>
<reference evidence="8" key="1">
    <citation type="submission" date="2023-07" db="EMBL/GenBank/DDBJ databases">
        <title>30 novel species of actinomycetes from the DSMZ collection.</title>
        <authorList>
            <person name="Nouioui I."/>
        </authorList>
    </citation>
    <scope>NUCLEOTIDE SEQUENCE [LARGE SCALE GENOMIC DNA]</scope>
    <source>
        <strain evidence="8">DSM 44399</strain>
    </source>
</reference>
<protein>
    <submittedName>
        <fullName evidence="7">Rieske 2Fe-2S domain-containing protein</fullName>
    </submittedName>
</protein>
<dbReference type="InterPro" id="IPR015881">
    <property type="entry name" value="ARHD_Rieske_2Fe_2S"/>
</dbReference>
<dbReference type="PROSITE" id="PS51296">
    <property type="entry name" value="RIESKE"/>
    <property type="match status" value="1"/>
</dbReference>
<comment type="caution">
    <text evidence="7">The sequence shown here is derived from an EMBL/GenBank/DDBJ whole genome shotgun (WGS) entry which is preliminary data.</text>
</comment>
<name>A0ABU2JBU0_9ACTN</name>
<dbReference type="Gene3D" id="3.90.380.10">
    <property type="entry name" value="Naphthalene 1,2-dioxygenase Alpha Subunit, Chain A, domain 1"/>
    <property type="match status" value="1"/>
</dbReference>
<dbReference type="EMBL" id="JAVREH010000018">
    <property type="protein sequence ID" value="MDT0262452.1"/>
    <property type="molecule type" value="Genomic_DNA"/>
</dbReference>
<evidence type="ECO:0000259" key="6">
    <source>
        <dbReference type="PROSITE" id="PS51296"/>
    </source>
</evidence>
<organism evidence="7 8">
    <name type="scientific">Jatrophihabitans lederbergiae</name>
    <dbReference type="NCBI Taxonomy" id="3075547"/>
    <lineage>
        <taxon>Bacteria</taxon>
        <taxon>Bacillati</taxon>
        <taxon>Actinomycetota</taxon>
        <taxon>Actinomycetes</taxon>
        <taxon>Jatrophihabitantales</taxon>
        <taxon>Jatrophihabitantaceae</taxon>
        <taxon>Jatrophihabitans</taxon>
    </lineage>
</organism>
<evidence type="ECO:0000256" key="4">
    <source>
        <dbReference type="ARBA" id="ARBA00023004"/>
    </source>
</evidence>
<evidence type="ECO:0000256" key="3">
    <source>
        <dbReference type="ARBA" id="ARBA00023002"/>
    </source>
</evidence>
<keyword evidence="1" id="KW-0001">2Fe-2S</keyword>
<evidence type="ECO:0000256" key="2">
    <source>
        <dbReference type="ARBA" id="ARBA00022723"/>
    </source>
</evidence>
<keyword evidence="8" id="KW-1185">Reference proteome</keyword>
<feature type="domain" description="Rieske" evidence="6">
    <location>
        <begin position="27"/>
        <end position="132"/>
    </location>
</feature>
<dbReference type="PANTHER" id="PTHR21266:SF59">
    <property type="entry name" value="BLR4922 PROTEIN"/>
    <property type="match status" value="1"/>
</dbReference>
<dbReference type="Pfam" id="PF00355">
    <property type="entry name" value="Rieske"/>
    <property type="match status" value="1"/>
</dbReference>
<evidence type="ECO:0000313" key="7">
    <source>
        <dbReference type="EMBL" id="MDT0262452.1"/>
    </source>
</evidence>
<dbReference type="InterPro" id="IPR036922">
    <property type="entry name" value="Rieske_2Fe-2S_sf"/>
</dbReference>
<keyword evidence="5" id="KW-0411">Iron-sulfur</keyword>
<dbReference type="RefSeq" id="WP_311423601.1">
    <property type="nucleotide sequence ID" value="NZ_JAVREH010000018.1"/>
</dbReference>
<dbReference type="Gene3D" id="2.102.10.10">
    <property type="entry name" value="Rieske [2Fe-2S] iron-sulphur domain"/>
    <property type="match status" value="1"/>
</dbReference>
<dbReference type="Proteomes" id="UP001183176">
    <property type="component" value="Unassembled WGS sequence"/>
</dbReference>
<keyword evidence="3" id="KW-0560">Oxidoreductase</keyword>
<keyword evidence="4" id="KW-0408">Iron</keyword>
<evidence type="ECO:0000256" key="5">
    <source>
        <dbReference type="ARBA" id="ARBA00023014"/>
    </source>
</evidence>
<dbReference type="SUPFAM" id="SSF55961">
    <property type="entry name" value="Bet v1-like"/>
    <property type="match status" value="1"/>
</dbReference>
<accession>A0ABU2JBU0</accession>